<sequence>MIEHSYTATLKELQMTTTRSLNPTDKASHRMKANELQDSRWIVGPEFLWRKEVKRSVTKATCSSHEPKSTLDERVQQFASWYHSQRAVALCMKYVKKLKARARKEPDDTAKLKVQDLERAGKLIIRATHKDGQVHKAQVAIADGCLDKNGRRSGPLRYLKQPVQKLILLMSVGE</sequence>
<protein>
    <submittedName>
        <fullName evidence="1">Uncharacterized protein</fullName>
    </submittedName>
</protein>
<dbReference type="Proteomes" id="UP001249851">
    <property type="component" value="Unassembled WGS sequence"/>
</dbReference>
<proteinExistence type="predicted"/>
<comment type="caution">
    <text evidence="1">The sequence shown here is derived from an EMBL/GenBank/DDBJ whole genome shotgun (WGS) entry which is preliminary data.</text>
</comment>
<accession>A0AAD9QN82</accession>
<dbReference type="PANTHER" id="PTHR47331">
    <property type="entry name" value="PHD-TYPE DOMAIN-CONTAINING PROTEIN"/>
    <property type="match status" value="1"/>
</dbReference>
<dbReference type="EMBL" id="JARQWQ010000022">
    <property type="protein sequence ID" value="KAK2564372.1"/>
    <property type="molecule type" value="Genomic_DNA"/>
</dbReference>
<evidence type="ECO:0000313" key="1">
    <source>
        <dbReference type="EMBL" id="KAK2564372.1"/>
    </source>
</evidence>
<keyword evidence="2" id="KW-1185">Reference proteome</keyword>
<evidence type="ECO:0000313" key="2">
    <source>
        <dbReference type="Proteomes" id="UP001249851"/>
    </source>
</evidence>
<reference evidence="1" key="1">
    <citation type="journal article" date="2023" name="G3 (Bethesda)">
        <title>Whole genome assembly and annotation of the endangered Caribbean coral Acropora cervicornis.</title>
        <authorList>
            <person name="Selwyn J.D."/>
            <person name="Vollmer S.V."/>
        </authorList>
    </citation>
    <scope>NUCLEOTIDE SEQUENCE</scope>
    <source>
        <strain evidence="1">K2</strain>
    </source>
</reference>
<dbReference type="AlphaFoldDB" id="A0AAD9QN82"/>
<organism evidence="1 2">
    <name type="scientific">Acropora cervicornis</name>
    <name type="common">Staghorn coral</name>
    <dbReference type="NCBI Taxonomy" id="6130"/>
    <lineage>
        <taxon>Eukaryota</taxon>
        <taxon>Metazoa</taxon>
        <taxon>Cnidaria</taxon>
        <taxon>Anthozoa</taxon>
        <taxon>Hexacorallia</taxon>
        <taxon>Scleractinia</taxon>
        <taxon>Astrocoeniina</taxon>
        <taxon>Acroporidae</taxon>
        <taxon>Acropora</taxon>
    </lineage>
</organism>
<reference evidence="1" key="2">
    <citation type="journal article" date="2023" name="Science">
        <title>Genomic signatures of disease resistance in endangered staghorn corals.</title>
        <authorList>
            <person name="Vollmer S.V."/>
            <person name="Selwyn J.D."/>
            <person name="Despard B.A."/>
            <person name="Roesel C.L."/>
        </authorList>
    </citation>
    <scope>NUCLEOTIDE SEQUENCE</scope>
    <source>
        <strain evidence="1">K2</strain>
    </source>
</reference>
<gene>
    <name evidence="1" type="ORF">P5673_011797</name>
</gene>
<name>A0AAD9QN82_ACRCE</name>